<feature type="region of interest" description="Disordered" evidence="10">
    <location>
        <begin position="1"/>
        <end position="25"/>
    </location>
</feature>
<feature type="domain" description="PHD-type" evidence="11">
    <location>
        <begin position="192"/>
        <end position="244"/>
    </location>
</feature>
<gene>
    <name evidence="12" type="ORF">SORBI_3009G116000</name>
</gene>
<keyword evidence="13" id="KW-1185">Reference proteome</keyword>
<keyword evidence="4 8" id="KW-0863">Zinc-finger</keyword>
<dbReference type="InterPro" id="IPR045104">
    <property type="entry name" value="Alfin"/>
</dbReference>
<evidence type="ECO:0000256" key="3">
    <source>
        <dbReference type="ARBA" id="ARBA00022723"/>
    </source>
</evidence>
<comment type="similarity">
    <text evidence="2 9">Belongs to the Alfin family.</text>
</comment>
<dbReference type="SUPFAM" id="SSF57903">
    <property type="entry name" value="FYVE/PHD zinc finger"/>
    <property type="match status" value="1"/>
</dbReference>
<feature type="compositionally biased region" description="Basic and acidic residues" evidence="10">
    <location>
        <begin position="1"/>
        <end position="16"/>
    </location>
</feature>
<dbReference type="Gene3D" id="3.30.40.10">
    <property type="entry name" value="Zinc/RING finger domain, C3HC4 (zinc finger)"/>
    <property type="match status" value="1"/>
</dbReference>
<dbReference type="PROSITE" id="PS50016">
    <property type="entry name" value="ZF_PHD_2"/>
    <property type="match status" value="1"/>
</dbReference>
<dbReference type="InterPro" id="IPR021998">
    <property type="entry name" value="Alfin_N"/>
</dbReference>
<evidence type="ECO:0000313" key="12">
    <source>
        <dbReference type="EMBL" id="OQU77873.1"/>
    </source>
</evidence>
<dbReference type="Pfam" id="PF00628">
    <property type="entry name" value="PHD"/>
    <property type="match status" value="1"/>
</dbReference>
<dbReference type="Gramene" id="OQU77873">
    <property type="protein sequence ID" value="OQU77873"/>
    <property type="gene ID" value="SORBI_3009G116000"/>
</dbReference>
<comment type="subunit">
    <text evidence="9">Interacts with H3K4me3 and to a lesser extent with H3K4me2.</text>
</comment>
<organism evidence="12 13">
    <name type="scientific">Sorghum bicolor</name>
    <name type="common">Sorghum</name>
    <name type="synonym">Sorghum vulgare</name>
    <dbReference type="NCBI Taxonomy" id="4558"/>
    <lineage>
        <taxon>Eukaryota</taxon>
        <taxon>Viridiplantae</taxon>
        <taxon>Streptophyta</taxon>
        <taxon>Embryophyta</taxon>
        <taxon>Tracheophyta</taxon>
        <taxon>Spermatophyta</taxon>
        <taxon>Magnoliopsida</taxon>
        <taxon>Liliopsida</taxon>
        <taxon>Poales</taxon>
        <taxon>Poaceae</taxon>
        <taxon>PACMAD clade</taxon>
        <taxon>Panicoideae</taxon>
        <taxon>Andropogonodae</taxon>
        <taxon>Andropogoneae</taxon>
        <taxon>Sorghinae</taxon>
        <taxon>Sorghum</taxon>
    </lineage>
</organism>
<proteinExistence type="inferred from homology"/>
<dbReference type="SMART" id="SM00249">
    <property type="entry name" value="PHD"/>
    <property type="match status" value="1"/>
</dbReference>
<dbReference type="OMA" id="NRRQDYV"/>
<dbReference type="PANTHER" id="PTHR12321:SF116">
    <property type="entry name" value="PHD FINGER PROTEIN ALFIN-LIKE 3"/>
    <property type="match status" value="1"/>
</dbReference>
<evidence type="ECO:0000256" key="4">
    <source>
        <dbReference type="ARBA" id="ARBA00022771"/>
    </source>
</evidence>
<evidence type="ECO:0000256" key="1">
    <source>
        <dbReference type="ARBA" id="ARBA00002232"/>
    </source>
</evidence>
<dbReference type="EMBL" id="CM000768">
    <property type="protein sequence ID" value="OQU77873.1"/>
    <property type="molecule type" value="Genomic_DNA"/>
</dbReference>
<dbReference type="GO" id="GO:0008270">
    <property type="term" value="F:zinc ion binding"/>
    <property type="evidence" value="ECO:0007669"/>
    <property type="project" value="UniProtKB-KW"/>
</dbReference>
<keyword evidence="9" id="KW-0156">Chromatin regulator</keyword>
<keyword evidence="9" id="KW-0539">Nucleus</keyword>
<keyword evidence="5 9" id="KW-0862">Zinc</keyword>
<dbReference type="GO" id="GO:0003712">
    <property type="term" value="F:transcription coregulator activity"/>
    <property type="evidence" value="ECO:0000318"/>
    <property type="project" value="GO_Central"/>
</dbReference>
<accession>A0A1Z5R268</accession>
<dbReference type="GO" id="GO:0006325">
    <property type="term" value="P:chromatin organization"/>
    <property type="evidence" value="ECO:0007669"/>
    <property type="project" value="UniProtKB-UniRule"/>
</dbReference>
<evidence type="ECO:0000256" key="7">
    <source>
        <dbReference type="ARBA" id="ARBA00023163"/>
    </source>
</evidence>
<keyword evidence="3 9" id="KW-0479">Metal-binding</keyword>
<dbReference type="InterPro" id="IPR011011">
    <property type="entry name" value="Znf_FYVE_PHD"/>
</dbReference>
<dbReference type="Proteomes" id="UP000000768">
    <property type="component" value="Chromosome 9"/>
</dbReference>
<keyword evidence="6 9" id="KW-0805">Transcription regulation</keyword>
<evidence type="ECO:0000256" key="9">
    <source>
        <dbReference type="RuleBase" id="RU369089"/>
    </source>
</evidence>
<dbReference type="Pfam" id="PF12165">
    <property type="entry name" value="Alfin"/>
    <property type="match status" value="1"/>
</dbReference>
<evidence type="ECO:0000256" key="5">
    <source>
        <dbReference type="ARBA" id="ARBA00022833"/>
    </source>
</evidence>
<dbReference type="GO" id="GO:0005634">
    <property type="term" value="C:nucleus"/>
    <property type="evidence" value="ECO:0000318"/>
    <property type="project" value="GO_Central"/>
</dbReference>
<dbReference type="PROSITE" id="PS01359">
    <property type="entry name" value="ZF_PHD_1"/>
    <property type="match status" value="1"/>
</dbReference>
<comment type="subcellular location">
    <subcellularLocation>
        <location evidence="9">Nucleus</location>
    </subcellularLocation>
</comment>
<dbReference type="InterPro" id="IPR019786">
    <property type="entry name" value="Zinc_finger_PHD-type_CS"/>
</dbReference>
<protein>
    <recommendedName>
        <fullName evidence="9">PHD finger protein ALFIN-LIKE</fullName>
    </recommendedName>
</protein>
<dbReference type="AlphaFoldDB" id="A0A1Z5R268"/>
<dbReference type="STRING" id="4558.A0A1Z5R268"/>
<evidence type="ECO:0000256" key="6">
    <source>
        <dbReference type="ARBA" id="ARBA00023015"/>
    </source>
</evidence>
<name>A0A1Z5R268_SORBI</name>
<reference evidence="12 13" key="1">
    <citation type="journal article" date="2009" name="Nature">
        <title>The Sorghum bicolor genome and the diversification of grasses.</title>
        <authorList>
            <person name="Paterson A.H."/>
            <person name="Bowers J.E."/>
            <person name="Bruggmann R."/>
            <person name="Dubchak I."/>
            <person name="Grimwood J."/>
            <person name="Gundlach H."/>
            <person name="Haberer G."/>
            <person name="Hellsten U."/>
            <person name="Mitros T."/>
            <person name="Poliakov A."/>
            <person name="Schmutz J."/>
            <person name="Spannagl M."/>
            <person name="Tang H."/>
            <person name="Wang X."/>
            <person name="Wicker T."/>
            <person name="Bharti A.K."/>
            <person name="Chapman J."/>
            <person name="Feltus F.A."/>
            <person name="Gowik U."/>
            <person name="Grigoriev I.V."/>
            <person name="Lyons E."/>
            <person name="Maher C.A."/>
            <person name="Martis M."/>
            <person name="Narechania A."/>
            <person name="Otillar R.P."/>
            <person name="Penning B.W."/>
            <person name="Salamov A.A."/>
            <person name="Wang Y."/>
            <person name="Zhang L."/>
            <person name="Carpita N.C."/>
            <person name="Freeling M."/>
            <person name="Gingle A.R."/>
            <person name="Hash C.T."/>
            <person name="Keller B."/>
            <person name="Klein P."/>
            <person name="Kresovich S."/>
            <person name="McCann M.C."/>
            <person name="Ming R."/>
            <person name="Peterson D.G."/>
            <person name="Mehboob-ur-Rahman"/>
            <person name="Ware D."/>
            <person name="Westhoff P."/>
            <person name="Mayer K.F."/>
            <person name="Messing J."/>
            <person name="Rokhsar D.S."/>
        </authorList>
    </citation>
    <scope>NUCLEOTIDE SEQUENCE [LARGE SCALE GENOMIC DNA]</scope>
    <source>
        <strain evidence="13">cv. BTx623</strain>
    </source>
</reference>
<evidence type="ECO:0000259" key="11">
    <source>
        <dbReference type="PROSITE" id="PS50016"/>
    </source>
</evidence>
<evidence type="ECO:0000256" key="10">
    <source>
        <dbReference type="SAM" id="MobiDB-lite"/>
    </source>
</evidence>
<dbReference type="GO" id="GO:0042393">
    <property type="term" value="F:histone binding"/>
    <property type="evidence" value="ECO:0007669"/>
    <property type="project" value="UniProtKB-UniRule"/>
</dbReference>
<reference evidence="13" key="2">
    <citation type="journal article" date="2018" name="Plant J.">
        <title>The Sorghum bicolor reference genome: improved assembly, gene annotations, a transcriptome atlas, and signatures of genome organization.</title>
        <authorList>
            <person name="McCormick R.F."/>
            <person name="Truong S.K."/>
            <person name="Sreedasyam A."/>
            <person name="Jenkins J."/>
            <person name="Shu S."/>
            <person name="Sims D."/>
            <person name="Kennedy M."/>
            <person name="Amirebrahimi M."/>
            <person name="Weers B.D."/>
            <person name="McKinley B."/>
            <person name="Mattison A."/>
            <person name="Morishige D.T."/>
            <person name="Grimwood J."/>
            <person name="Schmutz J."/>
            <person name="Mullet J.E."/>
        </authorList>
    </citation>
    <scope>NUCLEOTIDE SEQUENCE [LARGE SCALE GENOMIC DNA]</scope>
    <source>
        <strain evidence="13">cv. BTx623</strain>
    </source>
</reference>
<keyword evidence="7 9" id="KW-0804">Transcription</keyword>
<dbReference type="InParanoid" id="A0A1Z5R268"/>
<evidence type="ECO:0000256" key="2">
    <source>
        <dbReference type="ARBA" id="ARBA00010445"/>
    </source>
</evidence>
<evidence type="ECO:0000256" key="8">
    <source>
        <dbReference type="PROSITE-ProRule" id="PRU00146"/>
    </source>
</evidence>
<dbReference type="GO" id="GO:0000976">
    <property type="term" value="F:transcription cis-regulatory region binding"/>
    <property type="evidence" value="ECO:0000318"/>
    <property type="project" value="GO_Central"/>
</dbReference>
<comment type="function">
    <text evidence="1 9">Histone-binding component that specifically recognizes H3 tails trimethylated on 'Lys-4' (H3K4me3), which mark transcription start sites of virtually all active genes.</text>
</comment>
<dbReference type="GO" id="GO:0006355">
    <property type="term" value="P:regulation of DNA-templated transcription"/>
    <property type="evidence" value="ECO:0007669"/>
    <property type="project" value="UniProtKB-UniRule"/>
</dbReference>
<dbReference type="PANTHER" id="PTHR12321">
    <property type="entry name" value="CPG BINDING PROTEIN"/>
    <property type="match status" value="1"/>
</dbReference>
<dbReference type="InterPro" id="IPR013083">
    <property type="entry name" value="Znf_RING/FYVE/PHD"/>
</dbReference>
<evidence type="ECO:0000313" key="13">
    <source>
        <dbReference type="Proteomes" id="UP000000768"/>
    </source>
</evidence>
<dbReference type="InterPro" id="IPR019787">
    <property type="entry name" value="Znf_PHD-finger"/>
</dbReference>
<sequence>MAVERRSPDPPPRSESESGALRRRQPTRCQALTLRLPPYTVESVFDKYSKRRGALIRALTEDEEAFFQKCDPGMQPLHLYGDTDGSWEVKPPEFMLPALEVQPTPGINIRRDSMERHKWLQEVAVHCDVWLMKIAGFAASYMTATERGQLFTMIIDLPTVQEILLSHVEGKRSSGPTEADEVLEEEEEDDDNNFCASCHSRYKANTFWISCDECEKWYHGKCVNITPREAEHNEHYECPDCYYERVGWS</sequence>
<comment type="domain">
    <text evidence="9">The PHD-type zinc finger mediates the binding to H3K4me3.</text>
</comment>
<dbReference type="InterPro" id="IPR001965">
    <property type="entry name" value="Znf_PHD"/>
</dbReference>